<reference evidence="1" key="1">
    <citation type="submission" date="2020-03" db="EMBL/GenBank/DDBJ databases">
        <title>Psychroflexus Maritimus sp. nov., isolate from marine sediment.</title>
        <authorList>
            <person name="Zhong Y.-L."/>
        </authorList>
    </citation>
    <scope>NUCLEOTIDE SEQUENCE</scope>
    <source>
        <strain evidence="1">C1</strain>
    </source>
</reference>
<dbReference type="GO" id="GO:0008168">
    <property type="term" value="F:methyltransferase activity"/>
    <property type="evidence" value="ECO:0007669"/>
    <property type="project" value="UniProtKB-KW"/>
</dbReference>
<dbReference type="SUPFAM" id="SSF53335">
    <property type="entry name" value="S-adenosyl-L-methionine-dependent methyltransferases"/>
    <property type="match status" value="1"/>
</dbReference>
<accession>A0A967DZG7</accession>
<dbReference type="Proteomes" id="UP000643701">
    <property type="component" value="Unassembled WGS sequence"/>
</dbReference>
<comment type="caution">
    <text evidence="1">The sequence shown here is derived from an EMBL/GenBank/DDBJ whole genome shotgun (WGS) entry which is preliminary data.</text>
</comment>
<evidence type="ECO:0000313" key="1">
    <source>
        <dbReference type="EMBL" id="NGZ89482.1"/>
    </source>
</evidence>
<gene>
    <name evidence="1" type="ORF">G7034_04360</name>
</gene>
<evidence type="ECO:0000313" key="2">
    <source>
        <dbReference type="Proteomes" id="UP000643701"/>
    </source>
</evidence>
<dbReference type="Pfam" id="PF13578">
    <property type="entry name" value="Methyltransf_24"/>
    <property type="match status" value="1"/>
</dbReference>
<keyword evidence="2" id="KW-1185">Reference proteome</keyword>
<dbReference type="EMBL" id="JAANAS010000038">
    <property type="protein sequence ID" value="NGZ89482.1"/>
    <property type="molecule type" value="Genomic_DNA"/>
</dbReference>
<protein>
    <submittedName>
        <fullName evidence="1">Class I SAM-dependent methyltransferase</fullName>
    </submittedName>
</protein>
<organism evidence="1 2">
    <name type="scientific">Psychroflexus maritimus</name>
    <dbReference type="NCBI Taxonomy" id="2714865"/>
    <lineage>
        <taxon>Bacteria</taxon>
        <taxon>Pseudomonadati</taxon>
        <taxon>Bacteroidota</taxon>
        <taxon>Flavobacteriia</taxon>
        <taxon>Flavobacteriales</taxon>
        <taxon>Flavobacteriaceae</taxon>
        <taxon>Psychroflexus</taxon>
    </lineage>
</organism>
<proteinExistence type="predicted"/>
<keyword evidence="1" id="KW-0808">Transferase</keyword>
<dbReference type="InterPro" id="IPR029063">
    <property type="entry name" value="SAM-dependent_MTases_sf"/>
</dbReference>
<name>A0A967DZG7_9FLAO</name>
<dbReference type="AlphaFoldDB" id="A0A967DZG7"/>
<dbReference type="Gene3D" id="3.40.50.150">
    <property type="entry name" value="Vaccinia Virus protein VP39"/>
    <property type="match status" value="1"/>
</dbReference>
<dbReference type="GO" id="GO:0032259">
    <property type="term" value="P:methylation"/>
    <property type="evidence" value="ECO:0007669"/>
    <property type="project" value="UniProtKB-KW"/>
</dbReference>
<keyword evidence="1" id="KW-0489">Methyltransferase</keyword>
<sequence>MWYPIKSYLPYLLNSQNQHGLHSPFVYKLVTECFYDTSHREAYSVWKNLQKQLFKSHGVIQVKDLGAGSRVFSSAERKISSVAKNAGTTYKRAKFLHRLTYYLKIENALELGTSLGLESVAMGLNKQIQLTTIEACPATAKVAQTNFKQLKLSNINSKIDTFNAFLKNLNQDTKFDLVFIDGHHDGEATYNYFLQLLKHQHNESVFIIDDIYWSKDMHQAWKKIIQHPEVTVSIDTFFWGMIFFRKEQAKQDFKIRL</sequence>